<accession>A0ABW8UVB4</accession>
<evidence type="ECO:0000256" key="1">
    <source>
        <dbReference type="SAM" id="Phobius"/>
    </source>
</evidence>
<name>A0ABW8UVB4_9RHOB</name>
<sequence>MYDIPTPIIALLLLAGMLIALAVGHALDRTEGRADDQTRAQSNTVQGALTGLLALLLGFTFSLALARHDDRSGHVVAEANAIGTAWLRTSLLPEGAQGAAQVLLRGYTASRVEAVEVAASEIEARDALIAKANATFDEVWRIASEVARAEKSPVVNSFVTSLNDMIDALAARDAAVNRHVPELVLFLMFGTFMVLAVIMGFTASQANTRPGVPAYAMMALIVVLVFIIIDLDRPRRGLIEIDQTPLVEVYDAMLAAQG</sequence>
<dbReference type="EMBL" id="JBHDIY010000002">
    <property type="protein sequence ID" value="MFL4471085.1"/>
    <property type="molecule type" value="Genomic_DNA"/>
</dbReference>
<organism evidence="2 3">
    <name type="scientific">Tateyamaria armeniaca</name>
    <dbReference type="NCBI Taxonomy" id="2518930"/>
    <lineage>
        <taxon>Bacteria</taxon>
        <taxon>Pseudomonadati</taxon>
        <taxon>Pseudomonadota</taxon>
        <taxon>Alphaproteobacteria</taxon>
        <taxon>Rhodobacterales</taxon>
        <taxon>Roseobacteraceae</taxon>
        <taxon>Tateyamaria</taxon>
    </lineage>
</organism>
<keyword evidence="1" id="KW-0472">Membrane</keyword>
<dbReference type="InterPro" id="IPR025333">
    <property type="entry name" value="DUF4239"/>
</dbReference>
<reference evidence="2 3" key="1">
    <citation type="submission" date="2024-08" db="EMBL/GenBank/DDBJ databases">
        <title>Tateyamaria sp. nov., isolated from marine algae.</title>
        <authorList>
            <person name="Choi B.J."/>
            <person name="Kim J.M."/>
            <person name="Lee J.K."/>
            <person name="Choi D.G."/>
            <person name="Bayburt H."/>
            <person name="Baek J.H."/>
            <person name="Han D.M."/>
            <person name="Jeon C.O."/>
        </authorList>
    </citation>
    <scope>NUCLEOTIDE SEQUENCE [LARGE SCALE GENOMIC DNA]</scope>
    <source>
        <strain evidence="2 3">KMU-156</strain>
    </source>
</reference>
<feature type="transmembrane region" description="Helical" evidence="1">
    <location>
        <begin position="183"/>
        <end position="206"/>
    </location>
</feature>
<protein>
    <recommendedName>
        <fullName evidence="4">DUF4239 domain-containing protein</fullName>
    </recommendedName>
</protein>
<feature type="transmembrane region" description="Helical" evidence="1">
    <location>
        <begin position="48"/>
        <end position="66"/>
    </location>
</feature>
<dbReference type="RefSeq" id="WP_407592916.1">
    <property type="nucleotide sequence ID" value="NZ_JBHDIY010000002.1"/>
</dbReference>
<evidence type="ECO:0008006" key="4">
    <source>
        <dbReference type="Google" id="ProtNLM"/>
    </source>
</evidence>
<keyword evidence="1" id="KW-1133">Transmembrane helix</keyword>
<dbReference type="Proteomes" id="UP001627408">
    <property type="component" value="Unassembled WGS sequence"/>
</dbReference>
<comment type="caution">
    <text evidence="2">The sequence shown here is derived from an EMBL/GenBank/DDBJ whole genome shotgun (WGS) entry which is preliminary data.</text>
</comment>
<keyword evidence="1" id="KW-0812">Transmembrane</keyword>
<gene>
    <name evidence="2" type="ORF">ACERZ8_14800</name>
</gene>
<evidence type="ECO:0000313" key="2">
    <source>
        <dbReference type="EMBL" id="MFL4471085.1"/>
    </source>
</evidence>
<keyword evidence="3" id="KW-1185">Reference proteome</keyword>
<dbReference type="Pfam" id="PF14023">
    <property type="entry name" value="Bestrophin-like"/>
    <property type="match status" value="1"/>
</dbReference>
<proteinExistence type="predicted"/>
<feature type="transmembrane region" description="Helical" evidence="1">
    <location>
        <begin position="212"/>
        <end position="231"/>
    </location>
</feature>
<evidence type="ECO:0000313" key="3">
    <source>
        <dbReference type="Proteomes" id="UP001627408"/>
    </source>
</evidence>